<keyword evidence="3" id="KW-1185">Reference proteome</keyword>
<proteinExistence type="predicted"/>
<gene>
    <name evidence="2" type="ORF">FBEOM_11845</name>
</gene>
<sequence>MALKTFEILLPARTTNHSDPHLLCPPVSWEKVVIFFLGNYVTHAATVKLPPATPLLANIWICLGALLMPATGLVFGLLAFSQAIKGLTKSELTKATVAGALCMYVRTSEWPPDEKTVEVRATRGPHIPSGSVWLSDIITQQFLQMRRASTQCRLKALRPLMGAVAILLVYFALSLKDAELVFHLIRAAKHEAGIEMGPRPLESRTILLTRDTTRPYLSRVSPNANIHGLSYRLPGYELVIVPDDAVIDPITMVDDRAPPAWKKNVHLAKSWNVAKGLVALLQFCFSLFVLIKARGNQIEIYGYAAFSLTVAPYAVMAFVNLLANACIPTYTCLYLVRNDVLTEMEKVLPLRFDGIVGTVRQVVDNNVNLSPMVRSENGSLHMIIQEEGEENIRLEVLRPEKAIAHGIIPSQTVAIEECGEIELEARRPWLYIALL</sequence>
<dbReference type="AlphaFoldDB" id="A0A9P5A8N9"/>
<reference evidence="2" key="2">
    <citation type="submission" date="2020-02" db="EMBL/GenBank/DDBJ databases">
        <title>Identification and distribution of gene clusters putatively required for synthesis of sphingolipid metabolism inhibitors in phylogenetically diverse species of the filamentous fungus Fusarium.</title>
        <authorList>
            <person name="Kim H.-S."/>
            <person name="Busman M."/>
            <person name="Brown D.W."/>
            <person name="Divon H."/>
            <person name="Uhlig S."/>
            <person name="Proctor R.H."/>
        </authorList>
    </citation>
    <scope>NUCLEOTIDE SEQUENCE</scope>
    <source>
        <strain evidence="2">NRRL 25174</strain>
    </source>
</reference>
<feature type="transmembrane region" description="Helical" evidence="1">
    <location>
        <begin position="273"/>
        <end position="291"/>
    </location>
</feature>
<feature type="transmembrane region" description="Helical" evidence="1">
    <location>
        <begin position="156"/>
        <end position="173"/>
    </location>
</feature>
<evidence type="ECO:0000313" key="3">
    <source>
        <dbReference type="Proteomes" id="UP000730481"/>
    </source>
</evidence>
<dbReference type="EMBL" id="PVQB02000699">
    <property type="protein sequence ID" value="KAF4334325.1"/>
    <property type="molecule type" value="Genomic_DNA"/>
</dbReference>
<dbReference type="Proteomes" id="UP000730481">
    <property type="component" value="Unassembled WGS sequence"/>
</dbReference>
<evidence type="ECO:0000313" key="2">
    <source>
        <dbReference type="EMBL" id="KAF4334325.1"/>
    </source>
</evidence>
<protein>
    <submittedName>
        <fullName evidence="2">Pogo transposable element</fullName>
    </submittedName>
</protein>
<accession>A0A9P5A8N9</accession>
<feature type="transmembrane region" description="Helical" evidence="1">
    <location>
        <begin position="303"/>
        <end position="323"/>
    </location>
</feature>
<keyword evidence="1" id="KW-1133">Transmembrane helix</keyword>
<name>A0A9P5A8N9_9HYPO</name>
<comment type="caution">
    <text evidence="2">The sequence shown here is derived from an EMBL/GenBank/DDBJ whole genome shotgun (WGS) entry which is preliminary data.</text>
</comment>
<keyword evidence="1" id="KW-0472">Membrane</keyword>
<reference evidence="2" key="1">
    <citation type="journal article" date="2017" name="Mycologia">
        <title>Fusarium algeriense, sp. nov., a novel toxigenic crown rot pathogen of durum wheat from Algeria is nested in the Fusarium burgessii species complex.</title>
        <authorList>
            <person name="Laraba I."/>
            <person name="Keddad A."/>
            <person name="Boureghda H."/>
            <person name="Abdallah N."/>
            <person name="Vaughan M.M."/>
            <person name="Proctor R.H."/>
            <person name="Busman M."/>
            <person name="O'Donnell K."/>
        </authorList>
    </citation>
    <scope>NUCLEOTIDE SEQUENCE</scope>
    <source>
        <strain evidence="2">NRRL 25174</strain>
    </source>
</reference>
<keyword evidence="1" id="KW-0812">Transmembrane</keyword>
<organism evidence="2 3">
    <name type="scientific">Fusarium beomiforme</name>
    <dbReference type="NCBI Taxonomy" id="44412"/>
    <lineage>
        <taxon>Eukaryota</taxon>
        <taxon>Fungi</taxon>
        <taxon>Dikarya</taxon>
        <taxon>Ascomycota</taxon>
        <taxon>Pezizomycotina</taxon>
        <taxon>Sordariomycetes</taxon>
        <taxon>Hypocreomycetidae</taxon>
        <taxon>Hypocreales</taxon>
        <taxon>Nectriaceae</taxon>
        <taxon>Fusarium</taxon>
        <taxon>Fusarium burgessii species complex</taxon>
    </lineage>
</organism>
<dbReference type="OrthoDB" id="5406607at2759"/>
<evidence type="ECO:0000256" key="1">
    <source>
        <dbReference type="SAM" id="Phobius"/>
    </source>
</evidence>
<feature type="transmembrane region" description="Helical" evidence="1">
    <location>
        <begin position="57"/>
        <end position="80"/>
    </location>
</feature>